<protein>
    <recommendedName>
        <fullName evidence="3">Phospholipase B-like</fullName>
    </recommendedName>
</protein>
<keyword evidence="1" id="KW-0732">Signal</keyword>
<dbReference type="EMBL" id="HBEG01046883">
    <property type="protein sequence ID" value="CAD8384813.1"/>
    <property type="molecule type" value="Transcribed_RNA"/>
</dbReference>
<sequence length="176" mass="19329">MAQAILAKARLRCKWCVFQLTLALLVIAMLSRETAQQLEEDLLQAFNARDFQLQLLVLRQTRYPNANALAAAIRETAMVAQMDVLVRYNFMPNALGVAEMAQSLASHYVRHEGLGIADAFTKAKALCVGMTSGHQQGWSWPGLWAATDDAASTNVPGTDCDDLAFFSDADTDLFTD</sequence>
<evidence type="ECO:0000256" key="1">
    <source>
        <dbReference type="SAM" id="SignalP"/>
    </source>
</evidence>
<dbReference type="AlphaFoldDB" id="A0A7S0B860"/>
<reference evidence="2" key="1">
    <citation type="submission" date="2021-01" db="EMBL/GenBank/DDBJ databases">
        <authorList>
            <person name="Corre E."/>
            <person name="Pelletier E."/>
            <person name="Niang G."/>
            <person name="Scheremetjew M."/>
            <person name="Finn R."/>
            <person name="Kale V."/>
            <person name="Holt S."/>
            <person name="Cochrane G."/>
            <person name="Meng A."/>
            <person name="Brown T."/>
            <person name="Cohen L."/>
        </authorList>
    </citation>
    <scope>NUCLEOTIDE SEQUENCE</scope>
    <source>
        <strain evidence="2">Pbaha01</strain>
    </source>
</reference>
<organism evidence="2">
    <name type="scientific">Pyrodinium bahamense</name>
    <dbReference type="NCBI Taxonomy" id="73915"/>
    <lineage>
        <taxon>Eukaryota</taxon>
        <taxon>Sar</taxon>
        <taxon>Alveolata</taxon>
        <taxon>Dinophyceae</taxon>
        <taxon>Gonyaulacales</taxon>
        <taxon>Pyrocystaceae</taxon>
        <taxon>Pyrodinium</taxon>
    </lineage>
</organism>
<feature type="chain" id="PRO_5031302764" description="Phospholipase B-like" evidence="1">
    <location>
        <begin position="36"/>
        <end position="176"/>
    </location>
</feature>
<evidence type="ECO:0000313" key="2">
    <source>
        <dbReference type="EMBL" id="CAD8384813.1"/>
    </source>
</evidence>
<proteinExistence type="predicted"/>
<accession>A0A7S0B860</accession>
<feature type="signal peptide" evidence="1">
    <location>
        <begin position="1"/>
        <end position="35"/>
    </location>
</feature>
<gene>
    <name evidence="2" type="ORF">PBAH0796_LOCUS28501</name>
</gene>
<evidence type="ECO:0008006" key="3">
    <source>
        <dbReference type="Google" id="ProtNLM"/>
    </source>
</evidence>
<name>A0A7S0B860_9DINO</name>